<evidence type="ECO:0000313" key="2">
    <source>
        <dbReference type="EMBL" id="GCC51334.1"/>
    </source>
</evidence>
<name>A0A401U8Y7_9BACT</name>
<comment type="caution">
    <text evidence="2">The sequence shown here is derived from an EMBL/GenBank/DDBJ whole genome shotgun (WGS) entry which is preliminary data.</text>
</comment>
<dbReference type="InterPro" id="IPR008969">
    <property type="entry name" value="CarboxyPept-like_regulatory"/>
</dbReference>
<keyword evidence="3" id="KW-1185">Reference proteome</keyword>
<reference evidence="2 3" key="1">
    <citation type="submission" date="2018-11" db="EMBL/GenBank/DDBJ databases">
        <title>Chryseotalea sanarue gen. nov., sp., nov., a member of the family Cytophagaceae, isolated from a brackish lake in Hamamatsu Japan.</title>
        <authorList>
            <person name="Maejima Y."/>
            <person name="Iino T."/>
            <person name="Muraguchi Y."/>
            <person name="Fukuda K."/>
            <person name="Ohkuma M."/>
            <person name="Moriuchi R."/>
            <person name="Dohra H."/>
            <person name="Kimbara K."/>
            <person name="Shintani M."/>
        </authorList>
    </citation>
    <scope>NUCLEOTIDE SEQUENCE [LARGE SCALE GENOMIC DNA]</scope>
    <source>
        <strain evidence="2 3">Ys</strain>
    </source>
</reference>
<dbReference type="OrthoDB" id="1489599at2"/>
<feature type="chain" id="PRO_5019481122" description="Carboxypeptidase-like regulatory domain-containing protein" evidence="1">
    <location>
        <begin position="19"/>
        <end position="404"/>
    </location>
</feature>
<dbReference type="RefSeq" id="WP_127121961.1">
    <property type="nucleotide sequence ID" value="NZ_BHXQ01000002.1"/>
</dbReference>
<gene>
    <name evidence="2" type="ORF">SanaruYs_15580</name>
</gene>
<keyword evidence="1" id="KW-0732">Signal</keyword>
<feature type="signal peptide" evidence="1">
    <location>
        <begin position="1"/>
        <end position="18"/>
    </location>
</feature>
<dbReference type="AlphaFoldDB" id="A0A401U8Y7"/>
<dbReference type="Pfam" id="PF13715">
    <property type="entry name" value="CarbopepD_reg_2"/>
    <property type="match status" value="1"/>
</dbReference>
<organism evidence="2 3">
    <name type="scientific">Chryseotalea sanaruensis</name>
    <dbReference type="NCBI Taxonomy" id="2482724"/>
    <lineage>
        <taxon>Bacteria</taxon>
        <taxon>Pseudomonadati</taxon>
        <taxon>Bacteroidota</taxon>
        <taxon>Cytophagia</taxon>
        <taxon>Cytophagales</taxon>
        <taxon>Chryseotaleaceae</taxon>
        <taxon>Chryseotalea</taxon>
    </lineage>
</organism>
<dbReference type="EMBL" id="BHXQ01000002">
    <property type="protein sequence ID" value="GCC51334.1"/>
    <property type="molecule type" value="Genomic_DNA"/>
</dbReference>
<accession>A0A401U8Y7</accession>
<sequence length="404" mass="47039">MRGFLIILFVVCFNLAQAQTITLSGKVVDKISQESLAFASIGIKGKSLGVISNLQGEFDFYIPNEFRNEILVISMLGYKSYEAPIWSITGSSLVRIEMERSTTFLKELIVEDSLKGGDVLRIALARANDNLPQKPFLLDGFYRDIKRVGGTYISLMEAAVQIYDEDSKEPRNKHKLKERVKLVEMRQSLGYESKFTTYFDQDNLLEDLLLNNNIRYRQIDAREELFAVMNREKDSYYNGHEIFVVAYTGEYSLRFFIDKEDFAIIRFEFKTNTDTQDVVGKRKNLEGRFAGTDKVVEFKRYEGKMYISFMKMTSAINWYDLEKNELKFKTELFQQLLINNINTNPLSRIGATESMKRYGLQFQHFNYNKDFWDSYNVIKRTPLDSQIIADLEKAGPLEKQFEEN</sequence>
<evidence type="ECO:0000256" key="1">
    <source>
        <dbReference type="SAM" id="SignalP"/>
    </source>
</evidence>
<dbReference type="Proteomes" id="UP000288227">
    <property type="component" value="Unassembled WGS sequence"/>
</dbReference>
<evidence type="ECO:0008006" key="4">
    <source>
        <dbReference type="Google" id="ProtNLM"/>
    </source>
</evidence>
<dbReference type="SUPFAM" id="SSF49464">
    <property type="entry name" value="Carboxypeptidase regulatory domain-like"/>
    <property type="match status" value="1"/>
</dbReference>
<protein>
    <recommendedName>
        <fullName evidence="4">Carboxypeptidase-like regulatory domain-containing protein</fullName>
    </recommendedName>
</protein>
<proteinExistence type="predicted"/>
<evidence type="ECO:0000313" key="3">
    <source>
        <dbReference type="Proteomes" id="UP000288227"/>
    </source>
</evidence>